<dbReference type="InterPro" id="IPR042099">
    <property type="entry name" value="ANL_N_sf"/>
</dbReference>
<dbReference type="EC" id="6.2.1.3" evidence="5"/>
<dbReference type="RefSeq" id="WP_020201298.1">
    <property type="nucleotide sequence ID" value="NZ_CAJZAI010000011.1"/>
</dbReference>
<evidence type="ECO:0000256" key="2">
    <source>
        <dbReference type="ARBA" id="ARBA00022598"/>
    </source>
</evidence>
<dbReference type="Pfam" id="PF13193">
    <property type="entry name" value="AMP-binding_C"/>
    <property type="match status" value="1"/>
</dbReference>
<gene>
    <name evidence="5" type="ORF">LMG23992_04083</name>
</gene>
<accession>A0ABM8XIJ0</accession>
<name>A0ABM8XIJ0_9BURK</name>
<reference evidence="5 6" key="1">
    <citation type="submission" date="2021-08" db="EMBL/GenBank/DDBJ databases">
        <authorList>
            <person name="Peeters C."/>
        </authorList>
    </citation>
    <scope>NUCLEOTIDE SEQUENCE [LARGE SCALE GENOMIC DNA]</scope>
    <source>
        <strain evidence="5 6">LMG 23992</strain>
    </source>
</reference>
<protein>
    <submittedName>
        <fullName evidence="5">Long-chain-fatty-acid--CoA ligase FadD13</fullName>
        <ecNumber evidence="5">6.2.1.3</ecNumber>
    </submittedName>
</protein>
<dbReference type="Pfam" id="PF00501">
    <property type="entry name" value="AMP-binding"/>
    <property type="match status" value="1"/>
</dbReference>
<dbReference type="GO" id="GO:0004467">
    <property type="term" value="F:long-chain fatty acid-CoA ligase activity"/>
    <property type="evidence" value="ECO:0007669"/>
    <property type="project" value="UniProtKB-EC"/>
</dbReference>
<dbReference type="Proteomes" id="UP000727654">
    <property type="component" value="Unassembled WGS sequence"/>
</dbReference>
<evidence type="ECO:0000259" key="4">
    <source>
        <dbReference type="Pfam" id="PF13193"/>
    </source>
</evidence>
<comment type="similarity">
    <text evidence="1">Belongs to the ATP-dependent AMP-binding enzyme family.</text>
</comment>
<evidence type="ECO:0000259" key="3">
    <source>
        <dbReference type="Pfam" id="PF00501"/>
    </source>
</evidence>
<dbReference type="InterPro" id="IPR045851">
    <property type="entry name" value="AMP-bd_C_sf"/>
</dbReference>
<evidence type="ECO:0000256" key="1">
    <source>
        <dbReference type="ARBA" id="ARBA00006432"/>
    </source>
</evidence>
<dbReference type="SUPFAM" id="SSF56801">
    <property type="entry name" value="Acetyl-CoA synthetase-like"/>
    <property type="match status" value="1"/>
</dbReference>
<feature type="domain" description="AMP-dependent synthetase/ligase" evidence="3">
    <location>
        <begin position="8"/>
        <end position="361"/>
    </location>
</feature>
<evidence type="ECO:0000313" key="5">
    <source>
        <dbReference type="EMBL" id="CAG9179805.1"/>
    </source>
</evidence>
<dbReference type="InterPro" id="IPR000873">
    <property type="entry name" value="AMP-dep_synth/lig_dom"/>
</dbReference>
<keyword evidence="2 5" id="KW-0436">Ligase</keyword>
<proteinExistence type="inferred from homology"/>
<dbReference type="EMBL" id="CAJZAI010000011">
    <property type="protein sequence ID" value="CAG9179805.1"/>
    <property type="molecule type" value="Genomic_DNA"/>
</dbReference>
<feature type="domain" description="AMP-binding enzyme C-terminal" evidence="4">
    <location>
        <begin position="418"/>
        <end position="493"/>
    </location>
</feature>
<keyword evidence="6" id="KW-1185">Reference proteome</keyword>
<dbReference type="PANTHER" id="PTHR43201:SF5">
    <property type="entry name" value="MEDIUM-CHAIN ACYL-COA LIGASE ACSF2, MITOCHONDRIAL"/>
    <property type="match status" value="1"/>
</dbReference>
<sequence length="511" mass="56219">MVASLQYGEARIEGAEIERRAGRVAGGLMALGVGEDDVVAIVLRNAPALFEITLACNRVGAYHCPVDWRFTVDELGYILEDSGACVLFMEADLVEVLRAAVPHGVRVVAVGPELLTLQAYEVSCDDVDVPEDVLRYERWRDAQAAYAGPARRPRGRFAYTSGTTGRPKGVRRLVQGLHPEQPRLLRETVEAVFDFSADARVYLSAPLYHGAPNLYGVQAILSTDLLVLDPRFDAEGTLRAIERHRISHLYLVPTMCVRLLALPEPVRRRYDLSSVRFVACTGAPFAVAVKQAMIDWWGPVINESYACSEMGMVTVISSADAIRKPGSVGRPVSEAEVRIYSEAGSRLGAGEVGNIHVRQPAYADFTYHNRPEARTAMDCEGLACVGDMGYVDTDGFLFICDRKSDMVISGGVNIYPAEIENVLSGMPGVVDCAVFGVPHEEFGEMVVAVVQPGDGAQLNPEAMRAWLRDRLSAYKVPKLIELHAELPRQESGKIHKHKLRDAYWQHTGRRI</sequence>
<dbReference type="Gene3D" id="3.40.50.12780">
    <property type="entry name" value="N-terminal domain of ligase-like"/>
    <property type="match status" value="1"/>
</dbReference>
<dbReference type="PANTHER" id="PTHR43201">
    <property type="entry name" value="ACYL-COA SYNTHETASE"/>
    <property type="match status" value="1"/>
</dbReference>
<organism evidence="5 6">
    <name type="scientific">Cupriavidus laharis</name>
    <dbReference type="NCBI Taxonomy" id="151654"/>
    <lineage>
        <taxon>Bacteria</taxon>
        <taxon>Pseudomonadati</taxon>
        <taxon>Pseudomonadota</taxon>
        <taxon>Betaproteobacteria</taxon>
        <taxon>Burkholderiales</taxon>
        <taxon>Burkholderiaceae</taxon>
        <taxon>Cupriavidus</taxon>
    </lineage>
</organism>
<comment type="caution">
    <text evidence="5">The sequence shown here is derived from an EMBL/GenBank/DDBJ whole genome shotgun (WGS) entry which is preliminary data.</text>
</comment>
<evidence type="ECO:0000313" key="6">
    <source>
        <dbReference type="Proteomes" id="UP000727654"/>
    </source>
</evidence>
<dbReference type="Gene3D" id="3.30.300.30">
    <property type="match status" value="1"/>
</dbReference>
<dbReference type="InterPro" id="IPR025110">
    <property type="entry name" value="AMP-bd_C"/>
</dbReference>